<protein>
    <recommendedName>
        <fullName evidence="6">Elicitin</fullName>
    </recommendedName>
</protein>
<proteinExistence type="evidence at transcript level"/>
<evidence type="ECO:0000256" key="7">
    <source>
        <dbReference type="SAM" id="SignalP"/>
    </source>
</evidence>
<dbReference type="EMBL" id="HE582038">
    <property type="protein sequence ID" value="CCD28112.1"/>
    <property type="molecule type" value="mRNA"/>
</dbReference>
<evidence type="ECO:0000313" key="8">
    <source>
        <dbReference type="EMBL" id="CCD28112.1"/>
    </source>
</evidence>
<comment type="function">
    <text evidence="6">Induces local and distal defense responses (incompatible hypersensitive reaction) in plants from the solanaceae and cruciferae families. Elicits leaf necrosis and causes the accumulation of pathogenesis-related proteins. Might interact with the lipidic molecules of the plasma membrane.</text>
</comment>
<evidence type="ECO:0000256" key="5">
    <source>
        <dbReference type="ARBA" id="ARBA00023157"/>
    </source>
</evidence>
<dbReference type="InterPro" id="IPR002200">
    <property type="entry name" value="Elicitin"/>
</dbReference>
<dbReference type="InterPro" id="IPR036470">
    <property type="entry name" value="Elicitin_sf"/>
</dbReference>
<comment type="similarity">
    <text evidence="2 6">Belongs to the elicitin family.</text>
</comment>
<organism evidence="8">
    <name type="scientific">Plasmopara viticola</name>
    <name type="common">Downy mildew of grapevine</name>
    <name type="synonym">Botrytis viticola</name>
    <dbReference type="NCBI Taxonomy" id="143451"/>
    <lineage>
        <taxon>Eukaryota</taxon>
        <taxon>Sar</taxon>
        <taxon>Stramenopiles</taxon>
        <taxon>Oomycota</taxon>
        <taxon>Peronosporomycetes</taxon>
        <taxon>Peronosporales</taxon>
        <taxon>Peronosporaceae</taxon>
        <taxon>Plasmopara</taxon>
    </lineage>
</organism>
<evidence type="ECO:0000256" key="1">
    <source>
        <dbReference type="ARBA" id="ARBA00004613"/>
    </source>
</evidence>
<feature type="chain" id="PRO_5003606687" description="Elicitin" evidence="7">
    <location>
        <begin position="22"/>
        <end position="185"/>
    </location>
</feature>
<feature type="signal peptide" evidence="7">
    <location>
        <begin position="1"/>
        <end position="21"/>
    </location>
</feature>
<keyword evidence="5 6" id="KW-1015">Disulfide bond</keyword>
<comment type="subcellular location">
    <subcellularLocation>
        <location evidence="1 6">Secreted</location>
    </subcellularLocation>
</comment>
<dbReference type="Pfam" id="PF00964">
    <property type="entry name" value="Elicitin"/>
    <property type="match status" value="1"/>
</dbReference>
<sequence>MAKLFVVSFALLVAFTSVAYAHDGDDDDAEAQSTTTNSSTAATEECATNVSTAFIAVVDNSTYFDTCAAGTTFNVTSLFDVLNFTDADFLTFCNSSQCLEPVHSLMDSEDCLIMYNGTLRDLADEVSDLHDKCHEVLDAAGLDMNMDGTNSTTPSTTPGTTSSASSVALTLGSVISAAILAAILA</sequence>
<keyword evidence="3 6" id="KW-0964">Secreted</keyword>
<keyword evidence="7" id="KW-0732">Signal</keyword>
<dbReference type="SMART" id="SM01187">
    <property type="entry name" value="Elicitin"/>
    <property type="match status" value="1"/>
</dbReference>
<dbReference type="SUPFAM" id="SSF48647">
    <property type="entry name" value="Fungal elicitin"/>
    <property type="match status" value="1"/>
</dbReference>
<dbReference type="GO" id="GO:0052040">
    <property type="term" value="P:symbiont-mediated perturbation of host programmed cell death"/>
    <property type="evidence" value="ECO:0007669"/>
    <property type="project" value="UniProtKB-UniRule"/>
</dbReference>
<keyword evidence="4 6" id="KW-0928">Hypersensitive response elicitation</keyword>
<dbReference type="AlphaFoldDB" id="H6S3Y2"/>
<feature type="non-terminal residue" evidence="8">
    <location>
        <position position="185"/>
    </location>
</feature>
<evidence type="ECO:0000256" key="4">
    <source>
        <dbReference type="ARBA" id="ARBA00022978"/>
    </source>
</evidence>
<evidence type="ECO:0000256" key="2">
    <source>
        <dbReference type="ARBA" id="ARBA00009544"/>
    </source>
</evidence>
<evidence type="ECO:0000256" key="6">
    <source>
        <dbReference type="RuleBase" id="RU368111"/>
    </source>
</evidence>
<dbReference type="GO" id="GO:0005576">
    <property type="term" value="C:extracellular region"/>
    <property type="evidence" value="ECO:0007669"/>
    <property type="project" value="UniProtKB-SubCell"/>
</dbReference>
<reference evidence="8" key="1">
    <citation type="journal article" date="2012" name="Fungal Biol.">
        <title>Identification of effector genes from the phytopathogenic Oomycete Plasmopara viticola through the analysis of gene expression in germinated zoospores.</title>
        <authorList>
            <person name="Mestre P."/>
            <person name="Piron M.C."/>
            <person name="Merdinoglu D."/>
        </authorList>
    </citation>
    <scope>NUCLEOTIDE SEQUENCE</scope>
    <source>
        <strain evidence="8">SC</strain>
        <tissue evidence="8">In vitro germinated zoospores</tissue>
    </source>
</reference>
<evidence type="ECO:0000256" key="3">
    <source>
        <dbReference type="ARBA" id="ARBA00022525"/>
    </source>
</evidence>
<accession>H6S3Y2</accession>
<name>H6S3Y2_PLAVT</name>